<dbReference type="PANTHER" id="PTHR46558">
    <property type="entry name" value="TRACRIPTIONAL REGULATORY PROTEIN-RELATED-RELATED"/>
    <property type="match status" value="1"/>
</dbReference>
<dbReference type="AlphaFoldDB" id="A0AAW4FU80"/>
<evidence type="ECO:0000313" key="3">
    <source>
        <dbReference type="EMBL" id="MBM3094865.1"/>
    </source>
</evidence>
<dbReference type="Proteomes" id="UP000744980">
    <property type="component" value="Unassembled WGS sequence"/>
</dbReference>
<dbReference type="PANTHER" id="PTHR46558:SF4">
    <property type="entry name" value="DNA-BIDING PHAGE PROTEIN"/>
    <property type="match status" value="1"/>
</dbReference>
<comment type="caution">
    <text evidence="3">The sequence shown here is derived from an EMBL/GenBank/DDBJ whole genome shotgun (WGS) entry which is preliminary data.</text>
</comment>
<evidence type="ECO:0000313" key="4">
    <source>
        <dbReference type="Proteomes" id="UP000744980"/>
    </source>
</evidence>
<proteinExistence type="predicted"/>
<reference evidence="3 4" key="1">
    <citation type="submission" date="2020-01" db="EMBL/GenBank/DDBJ databases">
        <title>Draft genome assembly of Ensifer adhaerens T173.</title>
        <authorList>
            <person name="Craig J.E."/>
            <person name="Stinchcombe J.R."/>
        </authorList>
    </citation>
    <scope>NUCLEOTIDE SEQUENCE [LARGE SCALE GENOMIC DNA]</scope>
    <source>
        <strain evidence="3 4">T173</strain>
    </source>
</reference>
<evidence type="ECO:0000259" key="2">
    <source>
        <dbReference type="PROSITE" id="PS50943"/>
    </source>
</evidence>
<dbReference type="RefSeq" id="WP_057220242.1">
    <property type="nucleotide sequence ID" value="NZ_CP083371.1"/>
</dbReference>
<sequence length="111" mass="12400">MAKMTDSASELSVQMGERLKIIRQTRGLSQEKLGAAIGVTFQQIQKYERGTNRISLPAFVQICQVLNAHPMEVIGDFSMDDKAERPNVLLQRLAVAESKLARMQKILAERG</sequence>
<keyword evidence="1" id="KW-0238">DNA-binding</keyword>
<organism evidence="3 4">
    <name type="scientific">Ensifer canadensis</name>
    <dbReference type="NCBI Taxonomy" id="555315"/>
    <lineage>
        <taxon>Bacteria</taxon>
        <taxon>Pseudomonadati</taxon>
        <taxon>Pseudomonadota</taxon>
        <taxon>Alphaproteobacteria</taxon>
        <taxon>Hyphomicrobiales</taxon>
        <taxon>Rhizobiaceae</taxon>
        <taxon>Sinorhizobium/Ensifer group</taxon>
        <taxon>Ensifer</taxon>
    </lineage>
</organism>
<dbReference type="Pfam" id="PF01381">
    <property type="entry name" value="HTH_3"/>
    <property type="match status" value="1"/>
</dbReference>
<gene>
    <name evidence="3" type="ORF">GFB56_29415</name>
</gene>
<dbReference type="GO" id="GO:0003677">
    <property type="term" value="F:DNA binding"/>
    <property type="evidence" value="ECO:0007669"/>
    <property type="project" value="UniProtKB-KW"/>
</dbReference>
<dbReference type="SUPFAM" id="SSF47413">
    <property type="entry name" value="lambda repressor-like DNA-binding domains"/>
    <property type="match status" value="1"/>
</dbReference>
<protein>
    <submittedName>
        <fullName evidence="3">Helix-turn-helix domain-containing protein</fullName>
    </submittedName>
</protein>
<dbReference type="EMBL" id="WXFA01000033">
    <property type="protein sequence ID" value="MBM3094865.1"/>
    <property type="molecule type" value="Genomic_DNA"/>
</dbReference>
<dbReference type="InterPro" id="IPR001387">
    <property type="entry name" value="Cro/C1-type_HTH"/>
</dbReference>
<evidence type="ECO:0000256" key="1">
    <source>
        <dbReference type="ARBA" id="ARBA00023125"/>
    </source>
</evidence>
<accession>A0AAW4FU80</accession>
<dbReference type="Gene3D" id="1.10.260.40">
    <property type="entry name" value="lambda repressor-like DNA-binding domains"/>
    <property type="match status" value="1"/>
</dbReference>
<name>A0AAW4FU80_9HYPH</name>
<keyword evidence="4" id="KW-1185">Reference proteome</keyword>
<dbReference type="SMART" id="SM00530">
    <property type="entry name" value="HTH_XRE"/>
    <property type="match status" value="1"/>
</dbReference>
<dbReference type="CDD" id="cd00093">
    <property type="entry name" value="HTH_XRE"/>
    <property type="match status" value="1"/>
</dbReference>
<dbReference type="InterPro" id="IPR010982">
    <property type="entry name" value="Lambda_DNA-bd_dom_sf"/>
</dbReference>
<dbReference type="PROSITE" id="PS50943">
    <property type="entry name" value="HTH_CROC1"/>
    <property type="match status" value="1"/>
</dbReference>
<feature type="domain" description="HTH cro/C1-type" evidence="2">
    <location>
        <begin position="19"/>
        <end position="74"/>
    </location>
</feature>